<name>A0A4W2IK88_BOBOX</name>
<sequence>MGKLRPREMRALELGPRARRPEGSQPRASSLSWPSGCLRACHLPSGDEHLLWMCPAPNTQTPGTSAPHLCCVLAVPFSPDLHRGTSPVSPSVCVFLSPAASGYGTQNIRLSRDAVKDFDCCCLSLQPCHDPVVTPDGYLYEREAILEYILHQKKEIARQMKAYEKQRGARREEQKELQRAAAQDHVRGFLEKEAAIVSRPLNPFTPKAASAGNGPDDAQPGSSAGPAGKDKDKALPSFWIPSLTPEAKATKLEKPSRIVTCPMSGKPLRMSDLTPVRFTPLDSSVDRVGLITRSERYVCAVTRDSLSNATPCAVLRPSGAVVTLECVEKLIRKDMVDPVTGEKLTDRDIIVLQRGGTGFAGSGVKLQAEKSRPVMQA</sequence>
<evidence type="ECO:0000256" key="9">
    <source>
        <dbReference type="ARBA" id="ARBA00022679"/>
    </source>
</evidence>
<organism evidence="17 18">
    <name type="scientific">Bos indicus x Bos taurus</name>
    <name type="common">Hybrid cattle</name>
    <dbReference type="NCBI Taxonomy" id="30522"/>
    <lineage>
        <taxon>Eukaryota</taxon>
        <taxon>Metazoa</taxon>
        <taxon>Chordata</taxon>
        <taxon>Craniata</taxon>
        <taxon>Vertebrata</taxon>
        <taxon>Euteleostomi</taxon>
        <taxon>Mammalia</taxon>
        <taxon>Eutheria</taxon>
        <taxon>Laurasiatheria</taxon>
        <taxon>Artiodactyla</taxon>
        <taxon>Ruminantia</taxon>
        <taxon>Pecora</taxon>
        <taxon>Bovidae</taxon>
        <taxon>Bovinae</taxon>
        <taxon>Bos</taxon>
    </lineage>
</organism>
<dbReference type="Ensembl" id="ENSBIXT00005042033.1">
    <property type="protein sequence ID" value="ENSBIXP00005044583.1"/>
    <property type="gene ID" value="ENSBIXG00005028444.1"/>
</dbReference>
<evidence type="ECO:0000259" key="16">
    <source>
        <dbReference type="Pfam" id="PF15906"/>
    </source>
</evidence>
<dbReference type="Proteomes" id="UP000429181">
    <property type="component" value="Chromosome 18"/>
</dbReference>
<gene>
    <name evidence="17" type="primary">NOSIP</name>
</gene>
<comment type="subunit">
    <text evidence="14">Interacts with NOS1 and NOS3. Interacts with PP2A holoenzyme, containing PPP2CA, PPP2CB, PPP2R1A and PPP2R2A subunits.</text>
</comment>
<dbReference type="SUPFAM" id="SSF57850">
    <property type="entry name" value="RING/U-box"/>
    <property type="match status" value="2"/>
</dbReference>
<dbReference type="PANTHER" id="PTHR13063">
    <property type="entry name" value="ENOS INTERACTING PROTEIN"/>
    <property type="match status" value="1"/>
</dbReference>
<dbReference type="InterPro" id="IPR031790">
    <property type="entry name" value="Znf-NOSIP"/>
</dbReference>
<dbReference type="GO" id="GO:0045428">
    <property type="term" value="P:regulation of nitric oxide biosynthetic process"/>
    <property type="evidence" value="ECO:0007669"/>
    <property type="project" value="Ensembl"/>
</dbReference>
<dbReference type="GO" id="GO:0005737">
    <property type="term" value="C:cytoplasm"/>
    <property type="evidence" value="ECO:0007669"/>
    <property type="project" value="UniProtKB-SubCell"/>
</dbReference>
<evidence type="ECO:0000256" key="6">
    <source>
        <dbReference type="ARBA" id="ARBA00016935"/>
    </source>
</evidence>
<dbReference type="Gene3D" id="3.30.40.10">
    <property type="entry name" value="Zinc/RING finger domain, C3HC4 (zinc finger)"/>
    <property type="match status" value="2"/>
</dbReference>
<evidence type="ECO:0000256" key="10">
    <source>
        <dbReference type="ARBA" id="ARBA00022786"/>
    </source>
</evidence>
<evidence type="ECO:0000256" key="13">
    <source>
        <dbReference type="ARBA" id="ARBA00032934"/>
    </source>
</evidence>
<dbReference type="InterPro" id="IPR016818">
    <property type="entry name" value="NOSIP"/>
</dbReference>
<protein>
    <recommendedName>
        <fullName evidence="6">Nitric oxide synthase-interacting protein</fullName>
        <ecNumber evidence="5">2.3.2.27</ecNumber>
    </recommendedName>
    <alternativeName>
        <fullName evidence="12">E3 ubiquitin-protein ligase NOSIP</fullName>
    </alternativeName>
    <alternativeName>
        <fullName evidence="13">RING-type E3 ubiquitin transferase NOSIP</fullName>
    </alternativeName>
</protein>
<evidence type="ECO:0000256" key="8">
    <source>
        <dbReference type="ARBA" id="ARBA00022490"/>
    </source>
</evidence>
<feature type="compositionally biased region" description="Basic and acidic residues" evidence="15">
    <location>
        <begin position="1"/>
        <end position="11"/>
    </location>
</feature>
<reference evidence="17" key="2">
    <citation type="submission" date="2025-08" db="UniProtKB">
        <authorList>
            <consortium name="Ensembl"/>
        </authorList>
    </citation>
    <scope>IDENTIFICATION</scope>
</reference>
<evidence type="ECO:0000256" key="14">
    <source>
        <dbReference type="ARBA" id="ARBA00065279"/>
    </source>
</evidence>
<evidence type="ECO:0000256" key="4">
    <source>
        <dbReference type="ARBA" id="ARBA00008126"/>
    </source>
</evidence>
<evidence type="ECO:0000313" key="17">
    <source>
        <dbReference type="Ensembl" id="ENSBIXP00005044583.1"/>
    </source>
</evidence>
<proteinExistence type="inferred from homology"/>
<feature type="region of interest" description="Disordered" evidence="15">
    <location>
        <begin position="201"/>
        <end position="231"/>
    </location>
</feature>
<evidence type="ECO:0000256" key="2">
    <source>
        <dbReference type="ARBA" id="ARBA00004123"/>
    </source>
</evidence>
<dbReference type="FunFam" id="3.30.40.10:FF:001144">
    <property type="entry name" value="Nitric oxide synthase-interacting protein"/>
    <property type="match status" value="1"/>
</dbReference>
<dbReference type="PANTHER" id="PTHR13063:SF10">
    <property type="entry name" value="NITRIC OXIDE SYNTHASE-INTERACTING PROTEIN"/>
    <property type="match status" value="1"/>
</dbReference>
<keyword evidence="10" id="KW-0833">Ubl conjugation pathway</keyword>
<dbReference type="GO" id="GO:0140313">
    <property type="term" value="F:molecular sequestering activity"/>
    <property type="evidence" value="ECO:0007669"/>
    <property type="project" value="Ensembl"/>
</dbReference>
<dbReference type="EC" id="2.3.2.27" evidence="5"/>
<evidence type="ECO:0000256" key="1">
    <source>
        <dbReference type="ARBA" id="ARBA00000900"/>
    </source>
</evidence>
<evidence type="ECO:0000256" key="3">
    <source>
        <dbReference type="ARBA" id="ARBA00004496"/>
    </source>
</evidence>
<reference evidence="17 18" key="1">
    <citation type="submission" date="2018-11" db="EMBL/GenBank/DDBJ databases">
        <title>Haplotype-resolved cattle genomes.</title>
        <authorList>
            <person name="Low W.Y."/>
            <person name="Tearle R."/>
            <person name="Bickhart D.M."/>
            <person name="Rosen B.D."/>
            <person name="Koren S."/>
            <person name="Rhie A."/>
            <person name="Hiendleder S."/>
            <person name="Phillippy A.M."/>
            <person name="Smith T.P.L."/>
            <person name="Williams J.L."/>
        </authorList>
    </citation>
    <scope>NUCLEOTIDE SEQUENCE [LARGE SCALE GENOMIC DNA]</scope>
</reference>
<keyword evidence="11" id="KW-0539">Nucleus</keyword>
<keyword evidence="9" id="KW-0808">Transferase</keyword>
<dbReference type="GO" id="GO:0005654">
    <property type="term" value="C:nucleoplasm"/>
    <property type="evidence" value="ECO:0007669"/>
    <property type="project" value="Ensembl"/>
</dbReference>
<comment type="subcellular location">
    <subcellularLocation>
        <location evidence="3">Cytoplasm</location>
    </subcellularLocation>
    <subcellularLocation>
        <location evidence="2">Nucleus</location>
    </subcellularLocation>
</comment>
<accession>A0A4W2IK88</accession>
<dbReference type="CDD" id="cd16662">
    <property type="entry name" value="RING-Ubox2_NOSIP"/>
    <property type="match status" value="1"/>
</dbReference>
<evidence type="ECO:0000313" key="18">
    <source>
        <dbReference type="Proteomes" id="UP000429181"/>
    </source>
</evidence>
<feature type="domain" description="Nitric oxide synthase-interacting protein zinc-finger" evidence="16">
    <location>
        <begin position="99"/>
        <end position="153"/>
    </location>
</feature>
<evidence type="ECO:0000256" key="5">
    <source>
        <dbReference type="ARBA" id="ARBA00012483"/>
    </source>
</evidence>
<dbReference type="CDD" id="cd16661">
    <property type="entry name" value="RING-Ubox1_NOSIP"/>
    <property type="match status" value="1"/>
</dbReference>
<keyword evidence="7" id="KW-0217">Developmental protein</keyword>
<feature type="region of interest" description="Disordered" evidence="15">
    <location>
        <begin position="1"/>
        <end position="32"/>
    </location>
</feature>
<dbReference type="Pfam" id="PF15906">
    <property type="entry name" value="zf-NOSIP"/>
    <property type="match status" value="1"/>
</dbReference>
<evidence type="ECO:0000256" key="15">
    <source>
        <dbReference type="SAM" id="MobiDB-lite"/>
    </source>
</evidence>
<evidence type="ECO:0000256" key="7">
    <source>
        <dbReference type="ARBA" id="ARBA00022473"/>
    </source>
</evidence>
<dbReference type="GO" id="GO:0061630">
    <property type="term" value="F:ubiquitin protein ligase activity"/>
    <property type="evidence" value="ECO:0007669"/>
    <property type="project" value="UniProtKB-EC"/>
</dbReference>
<evidence type="ECO:0000256" key="12">
    <source>
        <dbReference type="ARBA" id="ARBA00029661"/>
    </source>
</evidence>
<dbReference type="FunFam" id="3.30.40.10:FF:000251">
    <property type="entry name" value="Nitric oxide synthase-interacting protein"/>
    <property type="match status" value="1"/>
</dbReference>
<dbReference type="AlphaFoldDB" id="A0A4W2IK88"/>
<keyword evidence="8" id="KW-0963">Cytoplasm</keyword>
<evidence type="ECO:0000256" key="11">
    <source>
        <dbReference type="ARBA" id="ARBA00023242"/>
    </source>
</evidence>
<dbReference type="InterPro" id="IPR013083">
    <property type="entry name" value="Znf_RING/FYVE/PHD"/>
</dbReference>
<comment type="similarity">
    <text evidence="4">Belongs to the NOSIP family.</text>
</comment>
<comment type="catalytic activity">
    <reaction evidence="1">
        <text>S-ubiquitinyl-[E2 ubiquitin-conjugating enzyme]-L-cysteine + [acceptor protein]-L-lysine = [E2 ubiquitin-conjugating enzyme]-L-cysteine + N(6)-ubiquitinyl-[acceptor protein]-L-lysine.</text>
        <dbReference type="EC" id="2.3.2.27"/>
    </reaction>
</comment>
<dbReference type="GeneTree" id="ENSGT00390000015505"/>